<keyword evidence="2" id="KW-0812">Transmembrane</keyword>
<evidence type="ECO:0008006" key="5">
    <source>
        <dbReference type="Google" id="ProtNLM"/>
    </source>
</evidence>
<evidence type="ECO:0000256" key="1">
    <source>
        <dbReference type="SAM" id="Coils"/>
    </source>
</evidence>
<comment type="caution">
    <text evidence="3">The sequence shown here is derived from an EMBL/GenBank/DDBJ whole genome shotgun (WGS) entry which is preliminary data.</text>
</comment>
<keyword evidence="2" id="KW-1133">Transmembrane helix</keyword>
<evidence type="ECO:0000256" key="2">
    <source>
        <dbReference type="SAM" id="Phobius"/>
    </source>
</evidence>
<dbReference type="EMBL" id="JAUSWJ010000001">
    <property type="protein sequence ID" value="MDQ0518093.1"/>
    <property type="molecule type" value="Genomic_DNA"/>
</dbReference>
<feature type="transmembrane region" description="Helical" evidence="2">
    <location>
        <begin position="54"/>
        <end position="79"/>
    </location>
</feature>
<feature type="transmembrane region" description="Helical" evidence="2">
    <location>
        <begin position="20"/>
        <end position="42"/>
    </location>
</feature>
<evidence type="ECO:0000313" key="4">
    <source>
        <dbReference type="Proteomes" id="UP001223743"/>
    </source>
</evidence>
<keyword evidence="4" id="KW-1185">Reference proteome</keyword>
<sequence>MTVIASPVPVAAPESSQSAISWGAVFAGAAVAAAVSLAMFVLGSGLGFAAVSPWANAGVAAGTFAISAAIWLVIVQWVASALGGYITGRLRTRWVGVHTDEVFFRDTAHGFLAWCVATIIAALFLSSVAVGTVSTGVKAAGSIISGAAQTASAGVGAASANGADPAGYLVDTLFRPIADQLPPAQPAPAGAADARGEALRIVASGIASGEMPDADKTYLAQLVASRTGIPVADAEKRVNDMLAAVETAKTQAKEAADAARKAASTTMLLGFLALVIGAFISAVAAALAGKLRDEDVPSTT</sequence>
<gene>
    <name evidence="3" type="ORF">QO015_003706</name>
</gene>
<feature type="transmembrane region" description="Helical" evidence="2">
    <location>
        <begin position="268"/>
        <end position="288"/>
    </location>
</feature>
<keyword evidence="2" id="KW-0472">Membrane</keyword>
<name>A0ABU0MAU3_9HYPH</name>
<dbReference type="Proteomes" id="UP001223743">
    <property type="component" value="Unassembled WGS sequence"/>
</dbReference>
<accession>A0ABU0MAU3</accession>
<proteinExistence type="predicted"/>
<evidence type="ECO:0000313" key="3">
    <source>
        <dbReference type="EMBL" id="MDQ0518093.1"/>
    </source>
</evidence>
<dbReference type="RefSeq" id="WP_266283513.1">
    <property type="nucleotide sequence ID" value="NZ_JAPKNF010000003.1"/>
</dbReference>
<reference evidence="3 4" key="1">
    <citation type="submission" date="2023-07" db="EMBL/GenBank/DDBJ databases">
        <title>Genomic Encyclopedia of Type Strains, Phase IV (KMG-IV): sequencing the most valuable type-strain genomes for metagenomic binning, comparative biology and taxonomic classification.</title>
        <authorList>
            <person name="Goeker M."/>
        </authorList>
    </citation>
    <scope>NUCLEOTIDE SEQUENCE [LARGE SCALE GENOMIC DNA]</scope>
    <source>
        <strain evidence="3 4">B1-1</strain>
    </source>
</reference>
<keyword evidence="1" id="KW-0175">Coiled coil</keyword>
<feature type="coiled-coil region" evidence="1">
    <location>
        <begin position="231"/>
        <end position="262"/>
    </location>
</feature>
<protein>
    <recommendedName>
        <fullName evidence="5">Transmembrane protein</fullName>
    </recommendedName>
</protein>
<organism evidence="3 4">
    <name type="scientific">Kaistia geumhonensis</name>
    <dbReference type="NCBI Taxonomy" id="410839"/>
    <lineage>
        <taxon>Bacteria</taxon>
        <taxon>Pseudomonadati</taxon>
        <taxon>Pseudomonadota</taxon>
        <taxon>Alphaproteobacteria</taxon>
        <taxon>Hyphomicrobiales</taxon>
        <taxon>Kaistiaceae</taxon>
        <taxon>Kaistia</taxon>
    </lineage>
</organism>
<feature type="transmembrane region" description="Helical" evidence="2">
    <location>
        <begin position="111"/>
        <end position="133"/>
    </location>
</feature>